<comment type="caution">
    <text evidence="1">The sequence shown here is derived from an EMBL/GenBank/DDBJ whole genome shotgun (WGS) entry which is preliminary data.</text>
</comment>
<reference evidence="1" key="1">
    <citation type="submission" date="2013-01" db="EMBL/GenBank/DDBJ databases">
        <title>Genome assembly of Mariniradius saccharolyticus AK6.</title>
        <authorList>
            <person name="Vaidya B."/>
            <person name="Khatri I."/>
            <person name="Tanuku N.R.S."/>
            <person name="Subramanian S."/>
            <person name="Pinnaka A."/>
        </authorList>
    </citation>
    <scope>NUCLEOTIDE SEQUENCE [LARGE SCALE GENOMIC DNA]</scope>
    <source>
        <strain evidence="1">AK6</strain>
    </source>
</reference>
<sequence length="361" mass="41553">MIPEIRDIDIVVKGIEIDTLYLEREYFSGVGFFAMGSDTLFFVDQIFASIHVYDHLGRFSGSFLGKGEGPENQNNIHGFSPYANEGNHLVLDNFELVQFDGSFKKTDKWPLEWEYSDSYSEMLNRPSGKMLGLYEVNWMGNGANTNFELFGTPGTEEVLIPITMTHPLLNGYLSEEYYEEVSILGRYSLKSKRVVQGIGLRSKEYLSNKFVPNFDFFQFETVGDSIFVSFAIDPLIHVFDREGRLLMLFGSDGTNMKKDYPKTNTIEDALDRYALDLEMAGYFDHLYVEPQSGMVFRSYFQNGRLDQTSRLQIYDRFKLIGDLEVPGRFRVIGKAGDFYYADGIVDEENDKLAIYRFKLKH</sequence>
<name>M7XEU8_9BACT</name>
<dbReference type="STRING" id="1239962.C943_00652"/>
<dbReference type="InParanoid" id="M7XEU8"/>
<evidence type="ECO:0000313" key="2">
    <source>
        <dbReference type="Proteomes" id="UP000010953"/>
    </source>
</evidence>
<proteinExistence type="predicted"/>
<gene>
    <name evidence="1" type="ORF">C943_00652</name>
</gene>
<accession>M7XEU8</accession>
<keyword evidence="1" id="KW-0449">Lipoprotein</keyword>
<evidence type="ECO:0000313" key="1">
    <source>
        <dbReference type="EMBL" id="EMS33374.1"/>
    </source>
</evidence>
<dbReference type="eggNOG" id="ENOG50339HX">
    <property type="taxonomic scope" value="Bacteria"/>
</dbReference>
<dbReference type="AlphaFoldDB" id="M7XEU8"/>
<dbReference type="EMBL" id="AMZY02000010">
    <property type="protein sequence ID" value="EMS33374.1"/>
    <property type="molecule type" value="Genomic_DNA"/>
</dbReference>
<dbReference type="Proteomes" id="UP000010953">
    <property type="component" value="Unassembled WGS sequence"/>
</dbReference>
<keyword evidence="2" id="KW-1185">Reference proteome</keyword>
<organism evidence="1 2">
    <name type="scientific">Mariniradius saccharolyticus AK6</name>
    <dbReference type="NCBI Taxonomy" id="1239962"/>
    <lineage>
        <taxon>Bacteria</taxon>
        <taxon>Pseudomonadati</taxon>
        <taxon>Bacteroidota</taxon>
        <taxon>Cytophagia</taxon>
        <taxon>Cytophagales</taxon>
        <taxon>Cyclobacteriaceae</taxon>
        <taxon>Mariniradius</taxon>
    </lineage>
</organism>
<protein>
    <submittedName>
        <fullName evidence="1">Lipoprotein</fullName>
    </submittedName>
</protein>